<dbReference type="GO" id="GO:0004725">
    <property type="term" value="F:protein tyrosine phosphatase activity"/>
    <property type="evidence" value="ECO:0007669"/>
    <property type="project" value="TreeGrafter"/>
</dbReference>
<dbReference type="PANTHER" id="PTHR11717">
    <property type="entry name" value="LOW MOLECULAR WEIGHT PROTEIN TYROSINE PHOSPHATASE"/>
    <property type="match status" value="1"/>
</dbReference>
<proteinExistence type="predicted"/>
<dbReference type="SUPFAM" id="SSF52788">
    <property type="entry name" value="Phosphotyrosine protein phosphatases I"/>
    <property type="match status" value="1"/>
</dbReference>
<feature type="domain" description="Phosphotyrosine protein phosphatase I" evidence="1">
    <location>
        <begin position="6"/>
        <end position="194"/>
    </location>
</feature>
<dbReference type="RefSeq" id="WP_205261571.1">
    <property type="nucleotide sequence ID" value="NZ_JAERWK010000020.1"/>
</dbReference>
<dbReference type="Pfam" id="PF01451">
    <property type="entry name" value="LMWPc"/>
    <property type="match status" value="1"/>
</dbReference>
<reference evidence="2" key="1">
    <citation type="submission" date="2021-01" db="EMBL/GenBank/DDBJ databases">
        <title>YIM 132084 draft genome.</title>
        <authorList>
            <person name="An D."/>
        </authorList>
    </citation>
    <scope>NUCLEOTIDE SEQUENCE</scope>
    <source>
        <strain evidence="2">YIM 132084</strain>
    </source>
</reference>
<dbReference type="AlphaFoldDB" id="A0A938YIX1"/>
<dbReference type="SMART" id="SM00226">
    <property type="entry name" value="LMWPc"/>
    <property type="match status" value="1"/>
</dbReference>
<dbReference type="InterPro" id="IPR023485">
    <property type="entry name" value="Ptyr_pPase"/>
</dbReference>
<name>A0A938YIX1_9ACTN</name>
<evidence type="ECO:0000313" key="3">
    <source>
        <dbReference type="Proteomes" id="UP000663792"/>
    </source>
</evidence>
<comment type="caution">
    <text evidence="2">The sequence shown here is derived from an EMBL/GenBank/DDBJ whole genome shotgun (WGS) entry which is preliminary data.</text>
</comment>
<dbReference type="InterPro" id="IPR050438">
    <property type="entry name" value="LMW_PTPase"/>
</dbReference>
<protein>
    <recommendedName>
        <fullName evidence="1">Phosphotyrosine protein phosphatase I domain-containing protein</fullName>
    </recommendedName>
</protein>
<organism evidence="2 3">
    <name type="scientific">Nakamurella leprariae</name>
    <dbReference type="NCBI Taxonomy" id="2803911"/>
    <lineage>
        <taxon>Bacteria</taxon>
        <taxon>Bacillati</taxon>
        <taxon>Actinomycetota</taxon>
        <taxon>Actinomycetes</taxon>
        <taxon>Nakamurellales</taxon>
        <taxon>Nakamurellaceae</taxon>
        <taxon>Nakamurella</taxon>
    </lineage>
</organism>
<sequence length="197" mass="21013">MPPAPFEVLVVCTANLCRSPMAERFLGAALQELQEQGVGTEGATGWTVRSAGTRGFQDQPMHPLSEQVLTERGASADGFRSRPITAEMVRSSGLVLTAAREHRAAVVQLVPAAVRRTFTLRQFARLCGAVPPIPADDPQGSGKRLVTEALLARSDVQPVGGDLDDLADPIGQPVESFRRCADLVHEAVAAIVAPLRR</sequence>
<gene>
    <name evidence="2" type="ORF">JL106_15155</name>
</gene>
<evidence type="ECO:0000259" key="1">
    <source>
        <dbReference type="SMART" id="SM00226"/>
    </source>
</evidence>
<dbReference type="Gene3D" id="3.40.50.2300">
    <property type="match status" value="1"/>
</dbReference>
<dbReference type="PANTHER" id="PTHR11717:SF31">
    <property type="entry name" value="LOW MOLECULAR WEIGHT PROTEIN-TYROSINE-PHOSPHATASE ETP-RELATED"/>
    <property type="match status" value="1"/>
</dbReference>
<dbReference type="EMBL" id="JAERWK010000020">
    <property type="protein sequence ID" value="MBM9468620.1"/>
    <property type="molecule type" value="Genomic_DNA"/>
</dbReference>
<accession>A0A938YIX1</accession>
<keyword evidence="3" id="KW-1185">Reference proteome</keyword>
<evidence type="ECO:0000313" key="2">
    <source>
        <dbReference type="EMBL" id="MBM9468620.1"/>
    </source>
</evidence>
<dbReference type="Proteomes" id="UP000663792">
    <property type="component" value="Unassembled WGS sequence"/>
</dbReference>
<dbReference type="InterPro" id="IPR036196">
    <property type="entry name" value="Ptyr_pPase_sf"/>
</dbReference>